<organism evidence="2 3">
    <name type="scientific">Azospirillum argentinense</name>
    <dbReference type="NCBI Taxonomy" id="2970906"/>
    <lineage>
        <taxon>Bacteria</taxon>
        <taxon>Pseudomonadati</taxon>
        <taxon>Pseudomonadota</taxon>
        <taxon>Alphaproteobacteria</taxon>
        <taxon>Rhodospirillales</taxon>
        <taxon>Azospirillaceae</taxon>
        <taxon>Azospirillum</taxon>
    </lineage>
</organism>
<dbReference type="SUPFAM" id="SSF53335">
    <property type="entry name" value="S-adenosyl-L-methionine-dependent methyltransferases"/>
    <property type="match status" value="1"/>
</dbReference>
<geneLocation type="plasmid" evidence="2">
    <name>p38unnamed</name>
</geneLocation>
<dbReference type="EMBL" id="POWG01000058">
    <property type="protein sequence ID" value="PNQ95189.1"/>
    <property type="molecule type" value="Genomic_DNA"/>
</dbReference>
<dbReference type="Gene3D" id="3.40.50.150">
    <property type="entry name" value="Vaccinia Virus protein VP39"/>
    <property type="match status" value="1"/>
</dbReference>
<dbReference type="NCBIfam" id="TIGR01444">
    <property type="entry name" value="fkbM_fam"/>
    <property type="match status" value="1"/>
</dbReference>
<evidence type="ECO:0000313" key="3">
    <source>
        <dbReference type="Proteomes" id="UP000236268"/>
    </source>
</evidence>
<evidence type="ECO:0000259" key="1">
    <source>
        <dbReference type="Pfam" id="PF05050"/>
    </source>
</evidence>
<dbReference type="AlphaFoldDB" id="A0A2K1FRU7"/>
<dbReference type="Pfam" id="PF05050">
    <property type="entry name" value="Methyltransf_21"/>
    <property type="match status" value="1"/>
</dbReference>
<proteinExistence type="predicted"/>
<dbReference type="RefSeq" id="WP_103041601.1">
    <property type="nucleotide sequence ID" value="NZ_POWG01000058.1"/>
</dbReference>
<dbReference type="PANTHER" id="PTHR34203:SF15">
    <property type="entry name" value="SLL1173 PROTEIN"/>
    <property type="match status" value="1"/>
</dbReference>
<dbReference type="InterPro" id="IPR052514">
    <property type="entry name" value="SAM-dependent_MTase"/>
</dbReference>
<reference evidence="2 3" key="1">
    <citation type="submission" date="2018-01" db="EMBL/GenBank/DDBJ databases">
        <title>Whole genome sequence of Azospirillum brasilense REC3 isolated from strawberry roots.</title>
        <authorList>
            <person name="Fontana C.A."/>
            <person name="Salazar S.M."/>
            <person name="Bassi D."/>
            <person name="Puglisi E."/>
            <person name="Lovaisa N.C."/>
            <person name="Toffoli L.M."/>
            <person name="Pedraza R."/>
            <person name="Cocconcelli P.S."/>
        </authorList>
    </citation>
    <scope>NUCLEOTIDE SEQUENCE [LARGE SCALE GENOMIC DNA]</scope>
    <source>
        <strain evidence="2 3">REC3</strain>
        <plasmid evidence="2">p38unnamed</plasmid>
    </source>
</reference>
<dbReference type="PANTHER" id="PTHR34203">
    <property type="entry name" value="METHYLTRANSFERASE, FKBM FAMILY PROTEIN"/>
    <property type="match status" value="1"/>
</dbReference>
<feature type="domain" description="Methyltransferase FkbM" evidence="1">
    <location>
        <begin position="141"/>
        <end position="293"/>
    </location>
</feature>
<name>A0A2K1FRU7_9PROT</name>
<protein>
    <recommendedName>
        <fullName evidence="1">Methyltransferase FkbM domain-containing protein</fullName>
    </recommendedName>
</protein>
<dbReference type="InterPro" id="IPR029063">
    <property type="entry name" value="SAM-dependent_MTases_sf"/>
</dbReference>
<keyword evidence="2" id="KW-0614">Plasmid</keyword>
<evidence type="ECO:0000313" key="2">
    <source>
        <dbReference type="EMBL" id="PNQ95189.1"/>
    </source>
</evidence>
<gene>
    <name evidence="2" type="ORF">C1S70_30235</name>
</gene>
<dbReference type="Proteomes" id="UP000236268">
    <property type="component" value="Unassembled WGS sequence"/>
</dbReference>
<dbReference type="InterPro" id="IPR006342">
    <property type="entry name" value="FkbM_mtfrase"/>
</dbReference>
<accession>A0A2K1FRU7</accession>
<comment type="caution">
    <text evidence="2">The sequence shown here is derived from an EMBL/GenBank/DDBJ whole genome shotgun (WGS) entry which is preliminary data.</text>
</comment>
<sequence length="328" mass="36831">MRASMVTATRRNLFRVIDVFQKWRKKRASDCRVFRQRDNQMLAVAARETPLQFQENRVPFQPSSSSSSSDLEPLRRSFQTIVDRLTPDIAGHPRRTGGSLDVGGRELRYIDLHSVYWQSRQIFIDRLYDLDIPSRSPVILDCGAHIGLATLFFANRFPTAQVHAFEADPTIADALAFNVGSFGLSSVTVHRQAVWVNEGTIRFSATGDDSGCLLPDGDTGTLVSTMRLRDFIEGREVDLLKLDIEGSEFAVLADCEGALRDVRALIAEVHLFGQRDASLANLLTVIEQSGFRYTLSDLHQPVWLPCPARPPFRQLHTSLGLVTVFAWR</sequence>